<dbReference type="UniPathway" id="UPA00056">
    <property type="reaction ID" value="UER00092"/>
</dbReference>
<feature type="binding site" evidence="9">
    <location>
        <position position="12"/>
    </location>
    <ligand>
        <name>NADPH</name>
        <dbReference type="ChEBI" id="CHEBI:57783"/>
    </ligand>
</feature>
<feature type="binding site" evidence="9">
    <location>
        <position position="217"/>
    </location>
    <ligand>
        <name>1-deoxy-D-xylulose 5-phosphate</name>
        <dbReference type="ChEBI" id="CHEBI:57792"/>
    </ligand>
</feature>
<feature type="binding site" evidence="9">
    <location>
        <position position="216"/>
    </location>
    <ligand>
        <name>1-deoxy-D-xylulose 5-phosphate</name>
        <dbReference type="ChEBI" id="CHEBI:57792"/>
    </ligand>
</feature>
<keyword evidence="9" id="KW-0460">Magnesium</keyword>
<dbReference type="GO" id="GO:0016853">
    <property type="term" value="F:isomerase activity"/>
    <property type="evidence" value="ECO:0007669"/>
    <property type="project" value="UniProtKB-KW"/>
</dbReference>
<keyword evidence="14" id="KW-1185">Reference proteome</keyword>
<feature type="binding site" evidence="9">
    <location>
        <position position="125"/>
    </location>
    <ligand>
        <name>NADPH</name>
        <dbReference type="ChEBI" id="CHEBI:57783"/>
    </ligand>
</feature>
<dbReference type="HAMAP" id="MF_00183">
    <property type="entry name" value="DXP_reductoisom"/>
    <property type="match status" value="1"/>
</dbReference>
<dbReference type="KEGG" id="mmn:midi_00753"/>
<comment type="caution">
    <text evidence="9">Lacks conserved residue(s) required for the propagation of feature annotation.</text>
</comment>
<dbReference type="AlphaFoldDB" id="F7XWJ4"/>
<organism evidence="13 14">
    <name type="scientific">Midichloria mitochondrii (strain IricVA)</name>
    <dbReference type="NCBI Taxonomy" id="696127"/>
    <lineage>
        <taxon>Bacteria</taxon>
        <taxon>Pseudomonadati</taxon>
        <taxon>Pseudomonadota</taxon>
        <taxon>Alphaproteobacteria</taxon>
        <taxon>Rickettsiales</taxon>
        <taxon>Candidatus Midichloriaceae</taxon>
        <taxon>Candidatus Midichloria</taxon>
    </lineage>
</organism>
<dbReference type="SUPFAM" id="SSF51735">
    <property type="entry name" value="NAD(P)-binding Rossmann-fold domains"/>
    <property type="match status" value="1"/>
</dbReference>
<feature type="binding site" evidence="9">
    <location>
        <position position="204"/>
    </location>
    <ligand>
        <name>NADPH</name>
        <dbReference type="ChEBI" id="CHEBI:57783"/>
    </ligand>
</feature>
<evidence type="ECO:0000256" key="6">
    <source>
        <dbReference type="ARBA" id="ARBA00023211"/>
    </source>
</evidence>
<dbReference type="Gene3D" id="3.40.50.720">
    <property type="entry name" value="NAD(P)-binding Rossmann-like Domain"/>
    <property type="match status" value="1"/>
</dbReference>
<feature type="binding site" evidence="9">
    <location>
        <position position="198"/>
    </location>
    <ligand>
        <name>1-deoxy-D-xylulose 5-phosphate</name>
        <dbReference type="ChEBI" id="CHEBI:57792"/>
    </ligand>
</feature>
<keyword evidence="5 9" id="KW-0560">Oxidoreductase</keyword>
<evidence type="ECO:0000256" key="8">
    <source>
        <dbReference type="ARBA" id="ARBA00048543"/>
    </source>
</evidence>
<evidence type="ECO:0000259" key="11">
    <source>
        <dbReference type="Pfam" id="PF08436"/>
    </source>
</evidence>
<evidence type="ECO:0000256" key="1">
    <source>
        <dbReference type="ARBA" id="ARBA00005094"/>
    </source>
</evidence>
<keyword evidence="6 9" id="KW-0464">Manganese</keyword>
<comment type="function">
    <text evidence="9">Catalyzes the NADPH-dependent rearrangement and reduction of 1-deoxy-D-xylulose-5-phosphate (DXP) to 2-C-methyl-D-erythritol 4-phosphate (MEP).</text>
</comment>
<dbReference type="RefSeq" id="WP_013951246.1">
    <property type="nucleotide sequence ID" value="NC_015722.1"/>
</dbReference>
<evidence type="ECO:0000256" key="2">
    <source>
        <dbReference type="ARBA" id="ARBA00006825"/>
    </source>
</evidence>
<keyword evidence="4 9" id="KW-0521">NADP</keyword>
<dbReference type="GO" id="GO:0051484">
    <property type="term" value="P:isopentenyl diphosphate biosynthetic process, methylerythritol 4-phosphate pathway involved in terpenoid biosynthetic process"/>
    <property type="evidence" value="ECO:0007669"/>
    <property type="project" value="UniProtKB-ARBA"/>
</dbReference>
<dbReference type="Pfam" id="PF13288">
    <property type="entry name" value="DXPR_C"/>
    <property type="match status" value="1"/>
</dbReference>
<comment type="similarity">
    <text evidence="2 9">Belongs to the DXR family.</text>
</comment>
<feature type="binding site" evidence="9">
    <location>
        <position position="124"/>
    </location>
    <ligand>
        <name>1-deoxy-D-xylulose 5-phosphate</name>
        <dbReference type="ChEBI" id="CHEBI:57792"/>
    </ligand>
</feature>
<evidence type="ECO:0000313" key="13">
    <source>
        <dbReference type="EMBL" id="AEI89043.1"/>
    </source>
</evidence>
<sequence length="386" mass="42475">MQKEVLILGSTGSIGESTLRVIDQHSDKFKVKTLIAKSSIDKLVKQARHYLPQNVAISDKTGYKSLKKMLSNLPRINVISGEEAINDLLKEQYDVTIAAIVGMECLQPIIKVIPNTKILGLANKESIVCAGSLLMDFARKHNTKIIPVDSEHNAIFQVFEKKNAIKINRVILTASGGPFLNRSIEEMRTAKPSDAVAHPVWSMGAKISVDSATLMNKGLELIEARYLFDIEPSRLEAVIHPQGLVHGLIEYADGSMLAQMSLPDMCTPISSALNYPERLDIKHRKITWEKLSSVQFFTPDETKFKCLKLAKDTLKSGQGRCIQLNMANEIAVNAFLNSGLPFLKIPEIIEEVLNSISNLSIKTIEDVFAAAQGAGAKAAEVLLTKL</sequence>
<dbReference type="FunFam" id="3.40.50.720:FF:000045">
    <property type="entry name" value="1-deoxy-D-xylulose 5-phosphate reductoisomerase"/>
    <property type="match status" value="1"/>
</dbReference>
<evidence type="ECO:0000259" key="12">
    <source>
        <dbReference type="Pfam" id="PF13288"/>
    </source>
</evidence>
<protein>
    <recommendedName>
        <fullName evidence="9">1-deoxy-D-xylulose 5-phosphate reductoisomerase</fullName>
        <shortName evidence="9">DXP reductoisomerase</shortName>
        <ecNumber evidence="9">1.1.1.267</ecNumber>
    </recommendedName>
    <alternativeName>
        <fullName evidence="9">1-deoxyxylulose-5-phosphate reductoisomerase</fullName>
    </alternativeName>
    <alternativeName>
        <fullName evidence="9">2-C-methyl-D-erythritol 4-phosphate synthase</fullName>
    </alternativeName>
</protein>
<evidence type="ECO:0000256" key="4">
    <source>
        <dbReference type="ARBA" id="ARBA00022857"/>
    </source>
</evidence>
<accession>F7XWJ4</accession>
<evidence type="ECO:0000256" key="3">
    <source>
        <dbReference type="ARBA" id="ARBA00022723"/>
    </source>
</evidence>
<dbReference type="Pfam" id="PF02670">
    <property type="entry name" value="DXP_reductoisom"/>
    <property type="match status" value="1"/>
</dbReference>
<feature type="binding site" evidence="9">
    <location>
        <position position="11"/>
    </location>
    <ligand>
        <name>NADPH</name>
        <dbReference type="ChEBI" id="CHEBI:57783"/>
    </ligand>
</feature>
<dbReference type="HOGENOM" id="CLU_035714_4_0_5"/>
<feature type="binding site" evidence="9">
    <location>
        <position position="220"/>
    </location>
    <ligand>
        <name>Mn(2+)</name>
        <dbReference type="ChEBI" id="CHEBI:29035"/>
    </ligand>
</feature>
<evidence type="ECO:0000259" key="10">
    <source>
        <dbReference type="Pfam" id="PF02670"/>
    </source>
</evidence>
<dbReference type="PANTHER" id="PTHR30525:SF0">
    <property type="entry name" value="1-DEOXY-D-XYLULOSE 5-PHOSPHATE REDUCTOISOMERASE, CHLOROPLASTIC"/>
    <property type="match status" value="1"/>
</dbReference>
<reference evidence="13 14" key="1">
    <citation type="journal article" date="2011" name="Mol. Biol. Evol.">
        <title>Phylogenomic evidence for the presence of a flagellum and cbb3 oxidase in the free-living mitochondrial ancestor.</title>
        <authorList>
            <person name="Sassera D."/>
            <person name="Lo N."/>
            <person name="Epis S."/>
            <person name="D'Auria G."/>
            <person name="Montagna M."/>
            <person name="Comandatore F."/>
            <person name="Horner D."/>
            <person name="Pereto J."/>
            <person name="Luciano A.M."/>
            <person name="Franciosi F."/>
            <person name="Ferri E."/>
            <person name="Crotti E."/>
            <person name="Bazzocchi C."/>
            <person name="Daffonchio D."/>
            <person name="Sacchi L."/>
            <person name="Moya A."/>
            <person name="Latorre A."/>
            <person name="Bandi C."/>
        </authorList>
    </citation>
    <scope>NUCLEOTIDE SEQUENCE [LARGE SCALE GENOMIC DNA]</scope>
    <source>
        <strain evidence="13 14">IricVA</strain>
    </source>
</reference>
<dbReference type="PIRSF" id="PIRSF006205">
    <property type="entry name" value="Dxp_reductismrs"/>
    <property type="match status" value="1"/>
</dbReference>
<evidence type="ECO:0000256" key="9">
    <source>
        <dbReference type="HAMAP-Rule" id="MF_00183"/>
    </source>
</evidence>
<keyword evidence="13" id="KW-0413">Isomerase</keyword>
<dbReference type="NCBIfam" id="TIGR00243">
    <property type="entry name" value="Dxr"/>
    <property type="match status" value="1"/>
</dbReference>
<comment type="pathway">
    <text evidence="1 9">Isoprenoid biosynthesis; isopentenyl diphosphate biosynthesis via DXP pathway; isopentenyl diphosphate from 1-deoxy-D-xylulose 5-phosphate: step 1/6.</text>
</comment>
<feature type="domain" description="1-deoxy-D-xylulose 5-phosphate reductoisomerase N-terminal" evidence="10">
    <location>
        <begin position="5"/>
        <end position="131"/>
    </location>
</feature>
<name>F7XWJ4_MIDMI</name>
<evidence type="ECO:0000256" key="5">
    <source>
        <dbReference type="ARBA" id="ARBA00023002"/>
    </source>
</evidence>
<dbReference type="SUPFAM" id="SSF55347">
    <property type="entry name" value="Glyceraldehyde-3-phosphate dehydrogenase-like, C-terminal domain"/>
    <property type="match status" value="1"/>
</dbReference>
<feature type="binding site" evidence="9">
    <location>
        <position position="151"/>
    </location>
    <ligand>
        <name>Mn(2+)</name>
        <dbReference type="ChEBI" id="CHEBI:29035"/>
    </ligand>
</feature>
<dbReference type="GO" id="GO:0070402">
    <property type="term" value="F:NADPH binding"/>
    <property type="evidence" value="ECO:0007669"/>
    <property type="project" value="InterPro"/>
</dbReference>
<dbReference type="Pfam" id="PF08436">
    <property type="entry name" value="DXP_redisom_C"/>
    <property type="match status" value="1"/>
</dbReference>
<feature type="binding site" evidence="9">
    <location>
        <position position="13"/>
    </location>
    <ligand>
        <name>NADPH</name>
        <dbReference type="ChEBI" id="CHEBI:57783"/>
    </ligand>
</feature>
<gene>
    <name evidence="9 13" type="primary">dxr</name>
    <name evidence="13" type="ordered locus">midi_00753</name>
</gene>
<feature type="binding site" evidence="9">
    <location>
        <position position="151"/>
    </location>
    <ligand>
        <name>1-deoxy-D-xylulose 5-phosphate</name>
        <dbReference type="ChEBI" id="CHEBI:57792"/>
    </ligand>
</feature>
<feature type="domain" description="DXP reductoisomerase C-terminal" evidence="12">
    <location>
        <begin position="260"/>
        <end position="373"/>
    </location>
</feature>
<feature type="binding site" evidence="9">
    <location>
        <position position="211"/>
    </location>
    <ligand>
        <name>1-deoxy-D-xylulose 5-phosphate</name>
        <dbReference type="ChEBI" id="CHEBI:57792"/>
    </ligand>
</feature>
<feature type="binding site" evidence="9">
    <location>
        <position position="149"/>
    </location>
    <ligand>
        <name>Mn(2+)</name>
        <dbReference type="ChEBI" id="CHEBI:29035"/>
    </ligand>
</feature>
<comment type="cofactor">
    <cofactor evidence="9">
        <name>Mg(2+)</name>
        <dbReference type="ChEBI" id="CHEBI:18420"/>
    </cofactor>
    <cofactor evidence="9">
        <name>Mn(2+)</name>
        <dbReference type="ChEBI" id="CHEBI:29035"/>
    </cofactor>
</comment>
<dbReference type="InterPro" id="IPR013644">
    <property type="entry name" value="DXP_reductoisomerase_C"/>
</dbReference>
<feature type="binding site" evidence="9">
    <location>
        <position position="175"/>
    </location>
    <ligand>
        <name>1-deoxy-D-xylulose 5-phosphate</name>
        <dbReference type="ChEBI" id="CHEBI:57792"/>
    </ligand>
</feature>
<evidence type="ECO:0000256" key="7">
    <source>
        <dbReference type="ARBA" id="ARBA00023229"/>
    </source>
</evidence>
<dbReference type="InterPro" id="IPR036291">
    <property type="entry name" value="NAD(P)-bd_dom_sf"/>
</dbReference>
<feature type="binding site" evidence="9">
    <location>
        <position position="220"/>
    </location>
    <ligand>
        <name>1-deoxy-D-xylulose 5-phosphate</name>
        <dbReference type="ChEBI" id="CHEBI:57792"/>
    </ligand>
</feature>
<proteinExistence type="inferred from homology"/>
<dbReference type="InterPro" id="IPR026877">
    <property type="entry name" value="DXPR_C"/>
</dbReference>
<dbReference type="STRING" id="696127.midi_00753"/>
<feature type="binding site" evidence="9">
    <location>
        <position position="123"/>
    </location>
    <ligand>
        <name>NADPH</name>
        <dbReference type="ChEBI" id="CHEBI:57783"/>
    </ligand>
</feature>
<feature type="domain" description="1-deoxy-D-xylulose 5-phosphate reductoisomerase C-terminal" evidence="11">
    <location>
        <begin position="145"/>
        <end position="228"/>
    </location>
</feature>
<dbReference type="InterPro" id="IPR036169">
    <property type="entry name" value="DXPR_C_sf"/>
</dbReference>
<dbReference type="Proteomes" id="UP000006639">
    <property type="component" value="Chromosome"/>
</dbReference>
<dbReference type="InterPro" id="IPR013512">
    <property type="entry name" value="DXP_reductoisomerase_N"/>
</dbReference>
<dbReference type="PANTHER" id="PTHR30525">
    <property type="entry name" value="1-DEOXY-D-XYLULOSE 5-PHOSPHATE REDUCTOISOMERASE"/>
    <property type="match status" value="1"/>
</dbReference>
<keyword evidence="7 9" id="KW-0414">Isoprene biosynthesis</keyword>
<dbReference type="InterPro" id="IPR003821">
    <property type="entry name" value="DXP_reductoisomerase"/>
</dbReference>
<comment type="catalytic activity">
    <reaction evidence="8">
        <text>2-C-methyl-D-erythritol 4-phosphate + NADP(+) = 1-deoxy-D-xylulose 5-phosphate + NADPH + H(+)</text>
        <dbReference type="Rhea" id="RHEA:13717"/>
        <dbReference type="ChEBI" id="CHEBI:15378"/>
        <dbReference type="ChEBI" id="CHEBI:57783"/>
        <dbReference type="ChEBI" id="CHEBI:57792"/>
        <dbReference type="ChEBI" id="CHEBI:58262"/>
        <dbReference type="ChEBI" id="CHEBI:58349"/>
        <dbReference type="EC" id="1.1.1.267"/>
    </reaction>
    <physiologicalReaction direction="right-to-left" evidence="8">
        <dbReference type="Rhea" id="RHEA:13719"/>
    </physiologicalReaction>
</comment>
<feature type="binding site" evidence="9">
    <location>
        <position position="14"/>
    </location>
    <ligand>
        <name>NADPH</name>
        <dbReference type="ChEBI" id="CHEBI:57783"/>
    </ligand>
</feature>
<dbReference type="GO" id="GO:0030604">
    <property type="term" value="F:1-deoxy-D-xylulose-5-phosphate reductoisomerase activity"/>
    <property type="evidence" value="ECO:0007669"/>
    <property type="project" value="UniProtKB-UniRule"/>
</dbReference>
<dbReference type="Gene3D" id="1.10.1740.10">
    <property type="match status" value="1"/>
</dbReference>
<evidence type="ECO:0000313" key="14">
    <source>
        <dbReference type="Proteomes" id="UP000006639"/>
    </source>
</evidence>
<dbReference type="SUPFAM" id="SSF69055">
    <property type="entry name" value="1-deoxy-D-xylulose-5-phosphate reductoisomerase, C-terminal domain"/>
    <property type="match status" value="1"/>
</dbReference>
<dbReference type="GO" id="GO:0030145">
    <property type="term" value="F:manganese ion binding"/>
    <property type="evidence" value="ECO:0007669"/>
    <property type="project" value="TreeGrafter"/>
</dbReference>
<feature type="binding site" evidence="9">
    <location>
        <position position="150"/>
    </location>
    <ligand>
        <name>1-deoxy-D-xylulose 5-phosphate</name>
        <dbReference type="ChEBI" id="CHEBI:57792"/>
    </ligand>
</feature>
<dbReference type="EC" id="1.1.1.267" evidence="9"/>
<keyword evidence="3 9" id="KW-0479">Metal-binding</keyword>
<dbReference type="EMBL" id="CP002130">
    <property type="protein sequence ID" value="AEI89043.1"/>
    <property type="molecule type" value="Genomic_DNA"/>
</dbReference>